<evidence type="ECO:0000256" key="2">
    <source>
        <dbReference type="SAM" id="Phobius"/>
    </source>
</evidence>
<keyword evidence="2" id="KW-1133">Transmembrane helix</keyword>
<gene>
    <name evidence="3" type="ORF">SPHA_80723</name>
</gene>
<protein>
    <submittedName>
        <fullName evidence="3">Uncharacterized protein</fullName>
    </submittedName>
</protein>
<evidence type="ECO:0000313" key="4">
    <source>
        <dbReference type="Proteomes" id="UP000597762"/>
    </source>
</evidence>
<feature type="region of interest" description="Disordered" evidence="1">
    <location>
        <begin position="274"/>
        <end position="302"/>
    </location>
</feature>
<dbReference type="EMBL" id="CAHIKZ030005609">
    <property type="protein sequence ID" value="CAE1331573.1"/>
    <property type="molecule type" value="Genomic_DNA"/>
</dbReference>
<evidence type="ECO:0000256" key="1">
    <source>
        <dbReference type="SAM" id="MobiDB-lite"/>
    </source>
</evidence>
<comment type="caution">
    <text evidence="3">The sequence shown here is derived from an EMBL/GenBank/DDBJ whole genome shotgun (WGS) entry which is preliminary data.</text>
</comment>
<keyword evidence="2" id="KW-0472">Membrane</keyword>
<dbReference type="Proteomes" id="UP000597762">
    <property type="component" value="Unassembled WGS sequence"/>
</dbReference>
<organism evidence="3 4">
    <name type="scientific">Acanthosepion pharaonis</name>
    <name type="common">Pharaoh cuttlefish</name>
    <name type="synonym">Sepia pharaonis</name>
    <dbReference type="NCBI Taxonomy" id="158019"/>
    <lineage>
        <taxon>Eukaryota</taxon>
        <taxon>Metazoa</taxon>
        <taxon>Spiralia</taxon>
        <taxon>Lophotrochozoa</taxon>
        <taxon>Mollusca</taxon>
        <taxon>Cephalopoda</taxon>
        <taxon>Coleoidea</taxon>
        <taxon>Decapodiformes</taxon>
        <taxon>Sepiida</taxon>
        <taxon>Sepiina</taxon>
        <taxon>Sepiidae</taxon>
        <taxon>Acanthosepion</taxon>
    </lineage>
</organism>
<keyword evidence="2" id="KW-0812">Transmembrane</keyword>
<dbReference type="AlphaFoldDB" id="A0A812EVR7"/>
<evidence type="ECO:0000313" key="3">
    <source>
        <dbReference type="EMBL" id="CAE1331573.1"/>
    </source>
</evidence>
<feature type="transmembrane region" description="Helical" evidence="2">
    <location>
        <begin position="12"/>
        <end position="41"/>
    </location>
</feature>
<feature type="compositionally biased region" description="Basic and acidic residues" evidence="1">
    <location>
        <begin position="274"/>
        <end position="283"/>
    </location>
</feature>
<sequence length="302" mass="36050">MIRDFRYSFCLGVFLGFFFSFSFFFLFFFFLFIFLFFSLFVFSFLSFFFIFPIFLLFFFSFLLFFLFSFLLFFFSFVISFFIFFFFSFLFFFSFVSFFFIFPIFLLFSFLFVFSFSSFFFSFFISFFFFSYFLFSVIFHFFFFFLLFLFFTSGHISISPYFPDTPCETYPPLFSEQFNIPGMWLAPAWAHQIQAQVYLDTNTCKRSPPPLPSLLNRHSPISFAFPFYYGPLLSLMRPPRSLSHSSPVTPPPHTHSTIPLPYAVVRSHDLVAGRARTLDERDQSEGATSSEDTSRRGKEMTSF</sequence>
<reference evidence="3" key="1">
    <citation type="submission" date="2021-01" db="EMBL/GenBank/DDBJ databases">
        <authorList>
            <person name="Li R."/>
            <person name="Bekaert M."/>
        </authorList>
    </citation>
    <scope>NUCLEOTIDE SEQUENCE</scope>
    <source>
        <strain evidence="3">Farmed</strain>
    </source>
</reference>
<feature type="transmembrane region" description="Helical" evidence="2">
    <location>
        <begin position="80"/>
        <end position="113"/>
    </location>
</feature>
<accession>A0A812EVR7</accession>
<feature type="transmembrane region" description="Helical" evidence="2">
    <location>
        <begin position="47"/>
        <end position="73"/>
    </location>
</feature>
<name>A0A812EVR7_ACAPH</name>
<keyword evidence="4" id="KW-1185">Reference proteome</keyword>
<feature type="transmembrane region" description="Helical" evidence="2">
    <location>
        <begin position="119"/>
        <end position="150"/>
    </location>
</feature>
<proteinExistence type="predicted"/>
<feature type="compositionally biased region" description="Basic and acidic residues" evidence="1">
    <location>
        <begin position="291"/>
        <end position="302"/>
    </location>
</feature>